<evidence type="ECO:0000259" key="1">
    <source>
        <dbReference type="Pfam" id="PF23947"/>
    </source>
</evidence>
<evidence type="ECO:0000313" key="3">
    <source>
        <dbReference type="Proteomes" id="UP000198724"/>
    </source>
</evidence>
<sequence>MKLLSKGLVTKLLQLSKGAKLPASKLQHPLVAELLEEGILADSRLGRSKSTLYLPQPESLKAFLFNRFSINDLEVYLETLQEEGVSRAQLVQGSTNSKLKKVRTFEGFLVNCYEPIKARLHGNEIIINPPEGIFHFIHAFEQFEPHPDVTIVGVENAENFSRVENQRHLFKGLHPLFVSRYPQSQSKDMIRWLQAISNPYLHFGDFDFAGIGIYLHEYKRYLGTRATWFVPAGLEAMLLKWGNKNLYNAQKVNFDSSKIEEPRILEVIELMHQYKRGLEQEAFIINSTSFDDSL</sequence>
<name>A0A1I2QJL3_9BACT</name>
<dbReference type="InterPro" id="IPR055705">
    <property type="entry name" value="DUF7281"/>
</dbReference>
<evidence type="ECO:0000313" key="2">
    <source>
        <dbReference type="EMBL" id="SFG27813.1"/>
    </source>
</evidence>
<organism evidence="2 3">
    <name type="scientific">Pontibacter chinhatensis</name>
    <dbReference type="NCBI Taxonomy" id="1436961"/>
    <lineage>
        <taxon>Bacteria</taxon>
        <taxon>Pseudomonadati</taxon>
        <taxon>Bacteroidota</taxon>
        <taxon>Cytophagia</taxon>
        <taxon>Cytophagales</taxon>
        <taxon>Hymenobacteraceae</taxon>
        <taxon>Pontibacter</taxon>
    </lineage>
</organism>
<keyword evidence="3" id="KW-1185">Reference proteome</keyword>
<dbReference type="EMBL" id="FOOT01000002">
    <property type="protein sequence ID" value="SFG27813.1"/>
    <property type="molecule type" value="Genomic_DNA"/>
</dbReference>
<reference evidence="3" key="1">
    <citation type="submission" date="2016-10" db="EMBL/GenBank/DDBJ databases">
        <authorList>
            <person name="Varghese N."/>
            <person name="Submissions S."/>
        </authorList>
    </citation>
    <scope>NUCLEOTIDE SEQUENCE [LARGE SCALE GENOMIC DNA]</scope>
    <source>
        <strain evidence="3">LP51</strain>
    </source>
</reference>
<protein>
    <recommendedName>
        <fullName evidence="1">DUF7281 domain-containing protein</fullName>
    </recommendedName>
</protein>
<gene>
    <name evidence="2" type="ORF">SAMN05421739_10213</name>
</gene>
<accession>A0A1I2QJL3</accession>
<dbReference type="Proteomes" id="UP000198724">
    <property type="component" value="Unassembled WGS sequence"/>
</dbReference>
<dbReference type="STRING" id="1436961.SAMN05421739_10213"/>
<dbReference type="RefSeq" id="WP_175490986.1">
    <property type="nucleotide sequence ID" value="NZ_FOOT01000002.1"/>
</dbReference>
<proteinExistence type="predicted"/>
<dbReference type="AlphaFoldDB" id="A0A1I2QJL3"/>
<feature type="domain" description="DUF7281" evidence="1">
    <location>
        <begin position="150"/>
        <end position="287"/>
    </location>
</feature>
<dbReference type="Pfam" id="PF23947">
    <property type="entry name" value="DUF7281"/>
    <property type="match status" value="1"/>
</dbReference>